<feature type="region of interest" description="Disordered" evidence="1">
    <location>
        <begin position="1"/>
        <end position="56"/>
    </location>
</feature>
<reference evidence="3" key="1">
    <citation type="submission" date="2018-10" db="EMBL/GenBank/DDBJ databases">
        <title>FDA dAtabase for Regulatory Grade micrObial Sequences (FDA-ARGOS): Supporting development and validation of Infectious Disease Dx tests.</title>
        <authorList>
            <person name="Minogue T."/>
            <person name="Wolcott M."/>
            <person name="Wasieloski L."/>
            <person name="Aguilar W."/>
            <person name="Moore D."/>
            <person name="Jaissle J."/>
            <person name="Tallon L."/>
            <person name="Sadzewicz L."/>
            <person name="Zhao X."/>
            <person name="Vavikolanu K."/>
            <person name="Mehta A."/>
            <person name="Aluvathingal J."/>
            <person name="Nadendla S."/>
            <person name="Yan Y."/>
            <person name="Sichtig H."/>
        </authorList>
    </citation>
    <scope>NUCLEOTIDE SEQUENCE [LARGE SCALE GENOMIC DNA]</scope>
    <source>
        <strain evidence="3">FDAARGOS_588</strain>
    </source>
</reference>
<gene>
    <name evidence="2" type="ORF">EGT70_17070</name>
</gene>
<dbReference type="EMBL" id="RKJW01000002">
    <property type="protein sequence ID" value="RPA24795.2"/>
    <property type="molecule type" value="Genomic_DNA"/>
</dbReference>
<sequence>MAPALGHRYLPLRSSPSPSSSLSLSLSLRRIESRRDEEPSRVQPQPDSTQASEKLQTDLLRENHPELLLSSPAARSYRGAQAMRFALSASRDSGGWR</sequence>
<organism evidence="2 3">
    <name type="scientific">Burkholderia mallei</name>
    <name type="common">Pseudomonas mallei</name>
    <dbReference type="NCBI Taxonomy" id="13373"/>
    <lineage>
        <taxon>Bacteria</taxon>
        <taxon>Pseudomonadati</taxon>
        <taxon>Pseudomonadota</taxon>
        <taxon>Betaproteobacteria</taxon>
        <taxon>Burkholderiales</taxon>
        <taxon>Burkholderiaceae</taxon>
        <taxon>Burkholderia</taxon>
        <taxon>pseudomallei group</taxon>
    </lineage>
</organism>
<evidence type="ECO:0000313" key="3">
    <source>
        <dbReference type="Proteomes" id="UP000269379"/>
    </source>
</evidence>
<feature type="compositionally biased region" description="Polar residues" evidence="1">
    <location>
        <begin position="42"/>
        <end position="54"/>
    </location>
</feature>
<proteinExistence type="predicted"/>
<name>A0AAX1X2E2_BURML</name>
<protein>
    <submittedName>
        <fullName evidence="2">Uncharacterized protein</fullName>
    </submittedName>
</protein>
<feature type="compositionally biased region" description="Low complexity" evidence="1">
    <location>
        <begin position="11"/>
        <end position="28"/>
    </location>
</feature>
<evidence type="ECO:0000313" key="2">
    <source>
        <dbReference type="EMBL" id="RPA24795.2"/>
    </source>
</evidence>
<dbReference type="Proteomes" id="UP000269379">
    <property type="component" value="Chromosome 1"/>
</dbReference>
<feature type="compositionally biased region" description="Basic and acidic residues" evidence="1">
    <location>
        <begin position="29"/>
        <end position="40"/>
    </location>
</feature>
<accession>A0AAX1X2E2</accession>
<evidence type="ECO:0000256" key="1">
    <source>
        <dbReference type="SAM" id="MobiDB-lite"/>
    </source>
</evidence>
<comment type="caution">
    <text evidence="2">The sequence shown here is derived from an EMBL/GenBank/DDBJ whole genome shotgun (WGS) entry which is preliminary data.</text>
</comment>
<dbReference type="AlphaFoldDB" id="A0AAX1X2E2"/>